<name>A0ABV3IXX6_9ACTN</name>
<evidence type="ECO:0000313" key="2">
    <source>
        <dbReference type="Proteomes" id="UP001552479"/>
    </source>
</evidence>
<keyword evidence="2" id="KW-1185">Reference proteome</keyword>
<dbReference type="EMBL" id="JBFASG010000019">
    <property type="protein sequence ID" value="MEV4925080.1"/>
    <property type="molecule type" value="Genomic_DNA"/>
</dbReference>
<proteinExistence type="predicted"/>
<reference evidence="1 2" key="1">
    <citation type="submission" date="2024-06" db="EMBL/GenBank/DDBJ databases">
        <title>The Natural Products Discovery Center: Release of the First 8490 Sequenced Strains for Exploring Actinobacteria Biosynthetic Diversity.</title>
        <authorList>
            <person name="Kalkreuter E."/>
            <person name="Kautsar S.A."/>
            <person name="Yang D."/>
            <person name="Bader C.D."/>
            <person name="Teijaro C.N."/>
            <person name="Fluegel L."/>
            <person name="Davis C.M."/>
            <person name="Simpson J.R."/>
            <person name="Lauterbach L."/>
            <person name="Steele A.D."/>
            <person name="Gui C."/>
            <person name="Meng S."/>
            <person name="Li G."/>
            <person name="Viehrig K."/>
            <person name="Ye F."/>
            <person name="Su P."/>
            <person name="Kiefer A.F."/>
            <person name="Nichols A."/>
            <person name="Cepeda A.J."/>
            <person name="Yan W."/>
            <person name="Fan B."/>
            <person name="Jiang Y."/>
            <person name="Adhikari A."/>
            <person name="Zheng C.-J."/>
            <person name="Schuster L."/>
            <person name="Cowan T.M."/>
            <person name="Smanski M.J."/>
            <person name="Chevrette M.G."/>
            <person name="De Carvalho L.P.S."/>
            <person name="Shen B."/>
        </authorList>
    </citation>
    <scope>NUCLEOTIDE SEQUENCE [LARGE SCALE GENOMIC DNA]</scope>
    <source>
        <strain evidence="1 2">NPDC053791</strain>
    </source>
</reference>
<organism evidence="1 2">
    <name type="scientific">Streptomyces roseoverticillatus</name>
    <dbReference type="NCBI Taxonomy" id="66429"/>
    <lineage>
        <taxon>Bacteria</taxon>
        <taxon>Bacillati</taxon>
        <taxon>Actinomycetota</taxon>
        <taxon>Actinomycetes</taxon>
        <taxon>Kitasatosporales</taxon>
        <taxon>Streptomycetaceae</taxon>
        <taxon>Streptomyces</taxon>
    </lineage>
</organism>
<sequence>MPPSGGATTVWRHRWQPADDQHRTAYGYQPETVQHSQHITTTLQLGDALLFNPASYHAVESSPDGRRIAFAFFLALTTTGQLITWS</sequence>
<dbReference type="SUPFAM" id="SSF51197">
    <property type="entry name" value="Clavaminate synthase-like"/>
    <property type="match status" value="1"/>
</dbReference>
<accession>A0ABV3IXX6</accession>
<comment type="caution">
    <text evidence="1">The sequence shown here is derived from an EMBL/GenBank/DDBJ whole genome shotgun (WGS) entry which is preliminary data.</text>
</comment>
<protein>
    <submittedName>
        <fullName evidence="1">Uncharacterized protein</fullName>
    </submittedName>
</protein>
<evidence type="ECO:0000313" key="1">
    <source>
        <dbReference type="EMBL" id="MEV4925080.1"/>
    </source>
</evidence>
<gene>
    <name evidence="1" type="ORF">AB0L03_19960</name>
</gene>
<dbReference type="Proteomes" id="UP001552479">
    <property type="component" value="Unassembled WGS sequence"/>
</dbReference>
<dbReference type="Gene3D" id="2.60.120.620">
    <property type="entry name" value="q2cbj1_9rhob like domain"/>
    <property type="match status" value="1"/>
</dbReference>
<dbReference type="RefSeq" id="WP_366088908.1">
    <property type="nucleotide sequence ID" value="NZ_JBFASG010000019.1"/>
</dbReference>